<organism evidence="3 4">
    <name type="scientific">Corynebacterium frankenforstense DSM 45800</name>
    <dbReference type="NCBI Taxonomy" id="1437875"/>
    <lineage>
        <taxon>Bacteria</taxon>
        <taxon>Bacillati</taxon>
        <taxon>Actinomycetota</taxon>
        <taxon>Actinomycetes</taxon>
        <taxon>Mycobacteriales</taxon>
        <taxon>Corynebacteriaceae</taxon>
        <taxon>Corynebacterium</taxon>
    </lineage>
</organism>
<dbReference type="OrthoDB" id="4773719at2"/>
<dbReference type="STRING" id="1437875.CFRA_10405"/>
<dbReference type="KEGG" id="cfk:CFRA_10405"/>
<dbReference type="InterPro" id="IPR036230">
    <property type="entry name" value="LeuA_allosteric_dom_sf"/>
</dbReference>
<keyword evidence="1" id="KW-0808">Transferase</keyword>
<dbReference type="RefSeq" id="WP_075664566.1">
    <property type="nucleotide sequence ID" value="NZ_CP009247.1"/>
</dbReference>
<feature type="compositionally biased region" description="Low complexity" evidence="2">
    <location>
        <begin position="7"/>
        <end position="30"/>
    </location>
</feature>
<evidence type="ECO:0000256" key="2">
    <source>
        <dbReference type="SAM" id="MobiDB-lite"/>
    </source>
</evidence>
<feature type="region of interest" description="Disordered" evidence="2">
    <location>
        <begin position="1"/>
        <end position="44"/>
    </location>
</feature>
<reference evidence="3 4" key="1">
    <citation type="submission" date="2014-08" db="EMBL/GenBank/DDBJ databases">
        <title>Complete genome sequence of Corynebacterium frankenforstense ST18(T) (=DSM 45800(T)), isolated from raw cow milk.</title>
        <authorList>
            <person name="Ruckert C."/>
            <person name="Albersmeier A."/>
            <person name="Winkler A."/>
            <person name="Lipski A."/>
            <person name="Kalinowski J."/>
        </authorList>
    </citation>
    <scope>NUCLEOTIDE SEQUENCE [LARGE SCALE GENOMIC DNA]</scope>
    <source>
        <strain evidence="3 4">ST18</strain>
    </source>
</reference>
<dbReference type="AlphaFoldDB" id="A0A1L7CUV3"/>
<evidence type="ECO:0000313" key="3">
    <source>
        <dbReference type="EMBL" id="APT89570.1"/>
    </source>
</evidence>
<sequence>MNAFSVTTADTASTQTPTRRTTTAPRTTDTPGHRDDGDDPFFRRYGTRRLPRGLREEAAGMDWQLFLTIYSPEARLAVNHVTSTRRDNCTFRFGISATRRSKTHAPREEFHEIDASGPAAACSELLADAGRAVEILDFHQYPLFEATVTFVRGSWKNRTAWAMGFGPDPQTSVVHALTCAAERIHG</sequence>
<feature type="compositionally biased region" description="Basic and acidic residues" evidence="2">
    <location>
        <begin position="31"/>
        <end position="42"/>
    </location>
</feature>
<name>A0A1L7CUV3_9CORY</name>
<gene>
    <name evidence="3" type="ORF">CFRA_10405</name>
</gene>
<dbReference type="EMBL" id="CP009247">
    <property type="protein sequence ID" value="APT89570.1"/>
    <property type="molecule type" value="Genomic_DNA"/>
</dbReference>
<proteinExistence type="predicted"/>
<accession>A0A1L7CUV3</accession>
<dbReference type="SUPFAM" id="SSF110921">
    <property type="entry name" value="2-isopropylmalate synthase LeuA, allosteric (dimerisation) domain"/>
    <property type="match status" value="1"/>
</dbReference>
<keyword evidence="4" id="KW-1185">Reference proteome</keyword>
<evidence type="ECO:0000256" key="1">
    <source>
        <dbReference type="ARBA" id="ARBA00022679"/>
    </source>
</evidence>
<dbReference type="GO" id="GO:0016740">
    <property type="term" value="F:transferase activity"/>
    <property type="evidence" value="ECO:0007669"/>
    <property type="project" value="UniProtKB-KW"/>
</dbReference>
<protein>
    <recommendedName>
        <fullName evidence="5">Acetyl-CoA acetyltransferase</fullName>
    </recommendedName>
</protein>
<evidence type="ECO:0008006" key="5">
    <source>
        <dbReference type="Google" id="ProtNLM"/>
    </source>
</evidence>
<evidence type="ECO:0000313" key="4">
    <source>
        <dbReference type="Proteomes" id="UP000185434"/>
    </source>
</evidence>
<dbReference type="Proteomes" id="UP000185434">
    <property type="component" value="Chromosome"/>
</dbReference>